<evidence type="ECO:0000256" key="1">
    <source>
        <dbReference type="SAM" id="MobiDB-lite"/>
    </source>
</evidence>
<proteinExistence type="predicted"/>
<name>A0A4U0X141_9PEZI</name>
<feature type="region of interest" description="Disordered" evidence="1">
    <location>
        <begin position="57"/>
        <end position="82"/>
    </location>
</feature>
<evidence type="ECO:0000313" key="2">
    <source>
        <dbReference type="EMBL" id="TKA68798.1"/>
    </source>
</evidence>
<dbReference type="AlphaFoldDB" id="A0A4U0X141"/>
<organism evidence="2 3">
    <name type="scientific">Friedmanniomyces simplex</name>
    <dbReference type="NCBI Taxonomy" id="329884"/>
    <lineage>
        <taxon>Eukaryota</taxon>
        <taxon>Fungi</taxon>
        <taxon>Dikarya</taxon>
        <taxon>Ascomycota</taxon>
        <taxon>Pezizomycotina</taxon>
        <taxon>Dothideomycetes</taxon>
        <taxon>Dothideomycetidae</taxon>
        <taxon>Mycosphaerellales</taxon>
        <taxon>Teratosphaeriaceae</taxon>
        <taxon>Friedmanniomyces</taxon>
    </lineage>
</organism>
<gene>
    <name evidence="2" type="ORF">B0A55_09018</name>
</gene>
<comment type="caution">
    <text evidence="2">The sequence shown here is derived from an EMBL/GenBank/DDBJ whole genome shotgun (WGS) entry which is preliminary data.</text>
</comment>
<evidence type="ECO:0000313" key="3">
    <source>
        <dbReference type="Proteomes" id="UP000309340"/>
    </source>
</evidence>
<dbReference type="Proteomes" id="UP000309340">
    <property type="component" value="Unassembled WGS sequence"/>
</dbReference>
<sequence length="475" mass="55104">MADEAEHKRIAVAVANALPAWELEDQPADVRDAFRSLEDLWKTKHLRIPILNSLSNPWPKAGNRRGHNEKRPSQVQLELPESNEAPISHSTFRRNLSLALNGKLTRQVLRAQLFRCQRHTEVLRIVATALTMSRQTRLSIAVLHEPIVRALYRSRALVDDAEILSTINTIYSRYQVYNVHFHDQLLAFGLKFAARVRTVNGMKKYLRIIRERGIGMTSNVFRATIAKFSIGHRGLGEIRNGRWLRSDLLQVLMGFDDCTHLPPEQQYHLRTFLSRDDWQYLHGWIAALSRCKHVEELWWEWLVWKNSEARRKPKKLATITPMVTTKTRGDYWFVEQMTYSGGLEEAWKIVGETETDVGLLKDRIIFALLDGLQYCPESVRQTQSGSIRRHFLRKYDVELRKIERALSVAWVPTDLDDEAEGYHVLLEDQETEVLERLSDKDFKLQEDFGYPYESIVPPKERDLHDAVEIDESAGG</sequence>
<dbReference type="EMBL" id="NAJQ01000485">
    <property type="protein sequence ID" value="TKA68798.1"/>
    <property type="molecule type" value="Genomic_DNA"/>
</dbReference>
<accession>A0A4U0X141</accession>
<keyword evidence="3" id="KW-1185">Reference proteome</keyword>
<protein>
    <submittedName>
        <fullName evidence="2">Uncharacterized protein</fullName>
    </submittedName>
</protein>
<dbReference type="OrthoDB" id="3827811at2759"/>
<reference evidence="2 3" key="1">
    <citation type="submission" date="2017-03" db="EMBL/GenBank/DDBJ databases">
        <title>Genomes of endolithic fungi from Antarctica.</title>
        <authorList>
            <person name="Coleine C."/>
            <person name="Masonjones S."/>
            <person name="Stajich J.E."/>
        </authorList>
    </citation>
    <scope>NUCLEOTIDE SEQUENCE [LARGE SCALE GENOMIC DNA]</scope>
    <source>
        <strain evidence="2 3">CCFEE 5184</strain>
    </source>
</reference>